<dbReference type="InterPro" id="IPR027417">
    <property type="entry name" value="P-loop_NTPase"/>
</dbReference>
<dbReference type="HOGENOM" id="CLU_2155336_0_0_6"/>
<keyword evidence="2" id="KW-1185">Reference proteome</keyword>
<dbReference type="EMBL" id="FO082060">
    <property type="protein sequence ID" value="CCE23020.1"/>
    <property type="molecule type" value="Genomic_DNA"/>
</dbReference>
<dbReference type="AlphaFoldDB" id="G4SWA5"/>
<dbReference type="KEGG" id="mah:MEALZ_1331"/>
<dbReference type="PATRIC" id="fig|271065.3.peg.1356"/>
<reference evidence="2" key="1">
    <citation type="journal article" date="2012" name="J. Bacteriol.">
        <title>Genome sequence of the haloalkaliphilic methanotrophic bacterium Methylomicrobium alcaliphilum 20Z.</title>
        <authorList>
            <person name="Vuilleumier S."/>
            <person name="Khmelenina V.N."/>
            <person name="Bringel F."/>
            <person name="Reshetnikov A.S."/>
            <person name="Lajus A."/>
            <person name="Mangenot S."/>
            <person name="Rouy Z."/>
            <person name="Op den Camp H.J."/>
            <person name="Jetten M.S."/>
            <person name="Dispirito A.A."/>
            <person name="Dunfield P."/>
            <person name="Klotz M.G."/>
            <person name="Semrau J.D."/>
            <person name="Stein L.Y."/>
            <person name="Barbe V."/>
            <person name="Medigue C."/>
            <person name="Trotsenko Y.A."/>
            <person name="Kalyuzhnaya M.G."/>
        </authorList>
    </citation>
    <scope>NUCLEOTIDE SEQUENCE [LARGE SCALE GENOMIC DNA]</scope>
    <source>
        <strain evidence="2">DSM 19304 / NCIMB 14124 / VKM B-2133 / 20Z</strain>
    </source>
</reference>
<dbReference type="Gene3D" id="3.40.50.300">
    <property type="entry name" value="P-loop containing nucleotide triphosphate hydrolases"/>
    <property type="match status" value="1"/>
</dbReference>
<proteinExistence type="predicted"/>
<evidence type="ECO:0000313" key="2">
    <source>
        <dbReference type="Proteomes" id="UP000008315"/>
    </source>
</evidence>
<accession>G4SWA5</accession>
<dbReference type="STRING" id="1091494.MEALZ_1331"/>
<organism evidence="1 2">
    <name type="scientific">Methylotuvimicrobium alcaliphilum (strain DSM 19304 / NCIMB 14124 / VKM B-2133 / 20Z)</name>
    <name type="common">Methylomicrobium alcaliphilum</name>
    <dbReference type="NCBI Taxonomy" id="1091494"/>
    <lineage>
        <taxon>Bacteria</taxon>
        <taxon>Pseudomonadati</taxon>
        <taxon>Pseudomonadota</taxon>
        <taxon>Gammaproteobacteria</taxon>
        <taxon>Methylococcales</taxon>
        <taxon>Methylococcaceae</taxon>
        <taxon>Methylotuvimicrobium</taxon>
    </lineage>
</organism>
<evidence type="ECO:0000313" key="1">
    <source>
        <dbReference type="EMBL" id="CCE23020.1"/>
    </source>
</evidence>
<protein>
    <submittedName>
        <fullName evidence="1">Uncharacterized protein</fullName>
    </submittedName>
</protein>
<sequence length="111" mass="12687">MIHPTIFNPTEAAEKTYLERVKIKLGDALESIDARVRSYAEDTQEQMTYLWENRAEMDHAEKNSTREIVPDASEKNYATEMDKNLLYVACTPAMHELTLTFAGNATTFIPE</sequence>
<gene>
    <name evidence="1" type="ordered locus">MEALZ_1331</name>
</gene>
<name>G4SWA5_META2</name>
<dbReference type="RefSeq" id="WP_014147816.1">
    <property type="nucleotide sequence ID" value="NC_016112.1"/>
</dbReference>
<dbReference type="Proteomes" id="UP000008315">
    <property type="component" value="Chromosome"/>
</dbReference>